<sequence length="123" mass="13583">MQHYSITVIDSLIFVPEKISKQELTVLNSFAIAKWVIEYSSSSRDTVGVKAHSNNSTQLPFLPYGQSNSAEHSQGPVYLASFSVRTLKQAGQQIALALTLKLIDIYVCTTARQRCQTVKLCCG</sequence>
<dbReference type="Proteomes" id="UP000054324">
    <property type="component" value="Unassembled WGS sequence"/>
</dbReference>
<organism evidence="1 2">
    <name type="scientific">Opisthorchis viverrini</name>
    <name type="common">Southeast Asian liver fluke</name>
    <dbReference type="NCBI Taxonomy" id="6198"/>
    <lineage>
        <taxon>Eukaryota</taxon>
        <taxon>Metazoa</taxon>
        <taxon>Spiralia</taxon>
        <taxon>Lophotrochozoa</taxon>
        <taxon>Platyhelminthes</taxon>
        <taxon>Trematoda</taxon>
        <taxon>Digenea</taxon>
        <taxon>Opisthorchiida</taxon>
        <taxon>Opisthorchiata</taxon>
        <taxon>Opisthorchiidae</taxon>
        <taxon>Opisthorchis</taxon>
    </lineage>
</organism>
<evidence type="ECO:0000313" key="2">
    <source>
        <dbReference type="Proteomes" id="UP000054324"/>
    </source>
</evidence>
<name>A0A074ZU60_OPIVI</name>
<accession>A0A074ZU60</accession>
<dbReference type="RefSeq" id="XP_009169315.1">
    <property type="nucleotide sequence ID" value="XM_009171051.1"/>
</dbReference>
<gene>
    <name evidence="1" type="ORF">T265_05916</name>
</gene>
<dbReference type="GeneID" id="20320098"/>
<dbReference type="OrthoDB" id="18786at2759"/>
<proteinExistence type="predicted"/>
<dbReference type="CTD" id="20320098"/>
<reference evidence="1 2" key="1">
    <citation type="submission" date="2013-11" db="EMBL/GenBank/DDBJ databases">
        <title>Opisthorchis viverrini - life in the bile duct.</title>
        <authorList>
            <person name="Young N.D."/>
            <person name="Nagarajan N."/>
            <person name="Lin S.J."/>
            <person name="Korhonen P.K."/>
            <person name="Jex A.R."/>
            <person name="Hall R.S."/>
            <person name="Safavi-Hemami H."/>
            <person name="Kaewkong W."/>
            <person name="Bertrand D."/>
            <person name="Gao S."/>
            <person name="Seet Q."/>
            <person name="Wongkham S."/>
            <person name="Teh B.T."/>
            <person name="Wongkham C."/>
            <person name="Intapan P.M."/>
            <person name="Maleewong W."/>
            <person name="Yang X."/>
            <person name="Hu M."/>
            <person name="Wang Z."/>
            <person name="Hofmann A."/>
            <person name="Sternberg P.W."/>
            <person name="Tan P."/>
            <person name="Wang J."/>
            <person name="Gasser R.B."/>
        </authorList>
    </citation>
    <scope>NUCLEOTIDE SEQUENCE [LARGE SCALE GENOMIC DNA]</scope>
</reference>
<protein>
    <submittedName>
        <fullName evidence="1">Uncharacterized protein</fullName>
    </submittedName>
</protein>
<dbReference type="EMBL" id="KL596735">
    <property type="protein sequence ID" value="KER26935.1"/>
    <property type="molecule type" value="Genomic_DNA"/>
</dbReference>
<dbReference type="AlphaFoldDB" id="A0A074ZU60"/>
<evidence type="ECO:0000313" key="1">
    <source>
        <dbReference type="EMBL" id="KER26935.1"/>
    </source>
</evidence>
<dbReference type="KEGG" id="ovi:T265_05916"/>
<keyword evidence="2" id="KW-1185">Reference proteome</keyword>